<evidence type="ECO:0000259" key="1">
    <source>
        <dbReference type="Pfam" id="PF06054"/>
    </source>
</evidence>
<dbReference type="InterPro" id="IPR010330">
    <property type="entry name" value="CoiA_nuc"/>
</dbReference>
<proteinExistence type="predicted"/>
<sequence>MLIAQTKLGERKLASACFKKEKEQYFCPSCQKEVLLKKGSVKRAHFAHRHLTTCAAFSEGETVEHLAGKFLLAEWTKNGELEAYLPELKQRPDVRWGQIAFEFQCSPLPLERFLERTMNYQKHDYVPWWLLGQALLPKGAFSQLVKACCFYHSKDGIQFWGMDVKSEAILLYHQIAWHFAYPVYYEIQRFDLCKYSVREVLATPVLAKKRVLPWQISHFKQVLTKKLYYQNPTILKLQTKIYELGGHLLYLPEWCYRNSRYFFFFEEELLYLRYAYCQTESFVAWKEIVNPFVKSWSYPFIPLEKILTEVYAECASLQKIIFF</sequence>
<dbReference type="InterPro" id="IPR021176">
    <property type="entry name" value="Competence-induced_CoiA"/>
</dbReference>
<feature type="domain" description="Competence protein CoiA nuclease-like" evidence="1">
    <location>
        <begin position="61"/>
        <end position="202"/>
    </location>
</feature>
<evidence type="ECO:0000259" key="2">
    <source>
        <dbReference type="Pfam" id="PF25164"/>
    </source>
</evidence>
<dbReference type="Pfam" id="PF25164">
    <property type="entry name" value="CoiA_N"/>
    <property type="match status" value="1"/>
</dbReference>
<feature type="domain" description="Competence protein CoiA-like N-terminal" evidence="2">
    <location>
        <begin position="19"/>
        <end position="56"/>
    </location>
</feature>
<gene>
    <name evidence="3" type="ORF">ACFO5I_06600</name>
</gene>
<dbReference type="PIRSF" id="PIRSF007487">
    <property type="entry name" value="Competence-induced_CoiA_bac"/>
    <property type="match status" value="1"/>
</dbReference>
<evidence type="ECO:0000313" key="4">
    <source>
        <dbReference type="Proteomes" id="UP001595969"/>
    </source>
</evidence>
<dbReference type="InterPro" id="IPR057253">
    <property type="entry name" value="CoiA-like_N"/>
</dbReference>
<keyword evidence="4" id="KW-1185">Reference proteome</keyword>
<dbReference type="RefSeq" id="WP_204654964.1">
    <property type="nucleotide sequence ID" value="NZ_JAFBFD010000046.1"/>
</dbReference>
<dbReference type="Pfam" id="PF06054">
    <property type="entry name" value="CoiA_nuc"/>
    <property type="match status" value="1"/>
</dbReference>
<dbReference type="EMBL" id="JBHSGS010000037">
    <property type="protein sequence ID" value="MFC4719398.1"/>
    <property type="molecule type" value="Genomic_DNA"/>
</dbReference>
<organism evidence="3 4">
    <name type="scientific">Enterococcus lemanii</name>
    <dbReference type="NCBI Taxonomy" id="1159752"/>
    <lineage>
        <taxon>Bacteria</taxon>
        <taxon>Bacillati</taxon>
        <taxon>Bacillota</taxon>
        <taxon>Bacilli</taxon>
        <taxon>Lactobacillales</taxon>
        <taxon>Enterococcaceae</taxon>
        <taxon>Enterococcus</taxon>
    </lineage>
</organism>
<accession>A0ABV9MXX2</accession>
<evidence type="ECO:0000313" key="3">
    <source>
        <dbReference type="EMBL" id="MFC4719398.1"/>
    </source>
</evidence>
<comment type="caution">
    <text evidence="3">The sequence shown here is derived from an EMBL/GenBank/DDBJ whole genome shotgun (WGS) entry which is preliminary data.</text>
</comment>
<reference evidence="4" key="1">
    <citation type="journal article" date="2019" name="Int. J. Syst. Evol. Microbiol.">
        <title>The Global Catalogue of Microorganisms (GCM) 10K type strain sequencing project: providing services to taxonomists for standard genome sequencing and annotation.</title>
        <authorList>
            <consortium name="The Broad Institute Genomics Platform"/>
            <consortium name="The Broad Institute Genome Sequencing Center for Infectious Disease"/>
            <person name="Wu L."/>
            <person name="Ma J."/>
        </authorList>
    </citation>
    <scope>NUCLEOTIDE SEQUENCE [LARGE SCALE GENOMIC DNA]</scope>
    <source>
        <strain evidence="4">CGMCC 1.19032</strain>
    </source>
</reference>
<name>A0ABV9MXX2_9ENTE</name>
<dbReference type="Proteomes" id="UP001595969">
    <property type="component" value="Unassembled WGS sequence"/>
</dbReference>
<protein>
    <submittedName>
        <fullName evidence="3">Competence protein CoiA</fullName>
    </submittedName>
</protein>